<dbReference type="EMBL" id="JBHTKX010000001">
    <property type="protein sequence ID" value="MFD1128023.1"/>
    <property type="molecule type" value="Genomic_DNA"/>
</dbReference>
<name>A0ABW3PT31_9BACL</name>
<dbReference type="Proteomes" id="UP001597169">
    <property type="component" value="Unassembled WGS sequence"/>
</dbReference>
<gene>
    <name evidence="1" type="ORF">ACFQ3J_07550</name>
</gene>
<organism evidence="1 2">
    <name type="scientific">Paenibacillus provencensis</name>
    <dbReference type="NCBI Taxonomy" id="441151"/>
    <lineage>
        <taxon>Bacteria</taxon>
        <taxon>Bacillati</taxon>
        <taxon>Bacillota</taxon>
        <taxon>Bacilli</taxon>
        <taxon>Bacillales</taxon>
        <taxon>Paenibacillaceae</taxon>
        <taxon>Paenibacillus</taxon>
    </lineage>
</organism>
<comment type="caution">
    <text evidence="1">The sequence shown here is derived from an EMBL/GenBank/DDBJ whole genome shotgun (WGS) entry which is preliminary data.</text>
</comment>
<sequence>MFGIQQFYGDYAKQVYRSTSTVTDSKTGKTQTIQMVTKSDLIDPTFNKPIINSVNYNNVLNNGGYGETEGPNLFVKDLPAAIAETLSSGTEEVLYISNVQYVRGIY</sequence>
<accession>A0ABW3PT31</accession>
<keyword evidence="2" id="KW-1185">Reference proteome</keyword>
<proteinExistence type="predicted"/>
<reference evidence="2" key="1">
    <citation type="journal article" date="2019" name="Int. J. Syst. Evol. Microbiol.">
        <title>The Global Catalogue of Microorganisms (GCM) 10K type strain sequencing project: providing services to taxonomists for standard genome sequencing and annotation.</title>
        <authorList>
            <consortium name="The Broad Institute Genomics Platform"/>
            <consortium name="The Broad Institute Genome Sequencing Center for Infectious Disease"/>
            <person name="Wu L."/>
            <person name="Ma J."/>
        </authorList>
    </citation>
    <scope>NUCLEOTIDE SEQUENCE [LARGE SCALE GENOMIC DNA]</scope>
    <source>
        <strain evidence="2">CCUG 53519</strain>
    </source>
</reference>
<evidence type="ECO:0000313" key="1">
    <source>
        <dbReference type="EMBL" id="MFD1128023.1"/>
    </source>
</evidence>
<protein>
    <submittedName>
        <fullName evidence="1">Uncharacterized protein</fullName>
    </submittedName>
</protein>
<dbReference type="RefSeq" id="WP_091156186.1">
    <property type="nucleotide sequence ID" value="NZ_JBHTKX010000001.1"/>
</dbReference>
<evidence type="ECO:0000313" key="2">
    <source>
        <dbReference type="Proteomes" id="UP001597169"/>
    </source>
</evidence>